<dbReference type="HOGENOM" id="CLU_292530_0_0_11"/>
<keyword evidence="2" id="KW-0472">Membrane</keyword>
<feature type="compositionally biased region" description="Low complexity" evidence="1">
    <location>
        <begin position="50"/>
        <end position="71"/>
    </location>
</feature>
<keyword evidence="4" id="KW-1185">Reference proteome</keyword>
<feature type="transmembrane region" description="Helical" evidence="2">
    <location>
        <begin position="372"/>
        <end position="390"/>
    </location>
</feature>
<feature type="transmembrane region" description="Helical" evidence="2">
    <location>
        <begin position="729"/>
        <end position="747"/>
    </location>
</feature>
<name>E3J4P8_PSEI1</name>
<feature type="compositionally biased region" description="Low complexity" evidence="1">
    <location>
        <begin position="182"/>
        <end position="196"/>
    </location>
</feature>
<feature type="compositionally biased region" description="Basic and acidic residues" evidence="1">
    <location>
        <begin position="169"/>
        <end position="181"/>
    </location>
</feature>
<feature type="compositionally biased region" description="Low complexity" evidence="1">
    <location>
        <begin position="249"/>
        <end position="279"/>
    </location>
</feature>
<feature type="transmembrane region" description="Helical" evidence="2">
    <location>
        <begin position="519"/>
        <end position="534"/>
    </location>
</feature>
<feature type="transmembrane region" description="Helical" evidence="2">
    <location>
        <begin position="581"/>
        <end position="605"/>
    </location>
</feature>
<feature type="compositionally biased region" description="Basic and acidic residues" evidence="1">
    <location>
        <begin position="197"/>
        <end position="206"/>
    </location>
</feature>
<feature type="transmembrane region" description="Helical" evidence="2">
    <location>
        <begin position="481"/>
        <end position="499"/>
    </location>
</feature>
<dbReference type="InParanoid" id="E3J4P8"/>
<evidence type="ECO:0000256" key="1">
    <source>
        <dbReference type="SAM" id="MobiDB-lite"/>
    </source>
</evidence>
<feature type="transmembrane region" description="Helical" evidence="2">
    <location>
        <begin position="346"/>
        <end position="366"/>
    </location>
</feature>
<feature type="region of interest" description="Disordered" evidence="1">
    <location>
        <begin position="1"/>
        <end position="281"/>
    </location>
</feature>
<accession>E3J4P8</accession>
<feature type="compositionally biased region" description="Low complexity" evidence="1">
    <location>
        <begin position="233"/>
        <end position="242"/>
    </location>
</feature>
<organism evidence="3 4">
    <name type="scientific">Pseudofrankia inefficax (strain DSM 45817 / CECT 9037 / DDB 130130 / EuI1c)</name>
    <name type="common">Frankia inefficax</name>
    <dbReference type="NCBI Taxonomy" id="298654"/>
    <lineage>
        <taxon>Bacteria</taxon>
        <taxon>Bacillati</taxon>
        <taxon>Actinomycetota</taxon>
        <taxon>Actinomycetes</taxon>
        <taxon>Frankiales</taxon>
        <taxon>Frankiaceae</taxon>
        <taxon>Pseudofrankia</taxon>
    </lineage>
</organism>
<proteinExistence type="predicted"/>
<dbReference type="AlphaFoldDB" id="E3J4P8"/>
<dbReference type="eggNOG" id="COG3266">
    <property type="taxonomic scope" value="Bacteria"/>
</dbReference>
<feature type="transmembrane region" description="Helical" evidence="2">
    <location>
        <begin position="868"/>
        <end position="886"/>
    </location>
</feature>
<sequence length="1041" mass="111199">MPPADNEPTVRVEIPPAPLGGDERPAARKPSTGQEQTTRVKRPQVTTDRAAPGAGKPTTTATEDSAATAEANPPKAHNQDKPTTASDRRPPVAATPPRRPATSRTVPPAAGDEPAPAAEKAKAELRPTDGQQPAAPSETKPAAPADTKATTPVSERPAASADTKPAAPVDRKATAPADRKPATPGGRRPAAPAAEEPTTRIDRRPAADAGTKRPAPADPRPATPAIRTPPAPVGARPAAPGGERPPAPAATKPATPVETKPPAAEAPTAPPDAGTPAGTGESQLLPEYVTRLRPLLKPPPAAVPEPAPAGSRIQRIRDALADVLWWNSAYQPADPERAAETLHGRLLLSGASLLSFTVGVLSVAAGLTHLRIAALLVFCLIGIGSAPWALDTRMRLTTRMAMTTLVSFSVLTFVATFMLSLGRWHPALAFTLVSLICVPLHWIGFRRAVVERRDARPAVDLTPLRDGTWNDVVDRLRLREFSALYCAVAGAVLCMYAALRHRHIVDPGVYGYLTHVGPAWYLGLALIVVAIVIAPRADERVMAAVVLLLVVAVLLTPSLVYDAPRQPSATKHVDLVQQIRHAHHLDALVLVYNGWAGMFAAMAWLCDITGIREPMGLATFWPPLIGFFKVLALRYFAGKVLPTAYQAWIAVILGVLADTIGADYFSPQSVGYVIGLVAFGLALSHRRSVQRTLLLVSAGLLISVTHQLSPYIVGGALVILVVFRQIRPWWTPVTVLGPAAAWALLHWSQVKGFINLHDIGSSQNFHPPKTAGAVGLVRQPIVGETVHALMLGVGLIGLIGGLAVLRNRRTGAVWAYACCPAVGLVVVAVNPYGNEGIFRAILFALPWLSVLAARMFTSKRRLLPRIPLLAVMATMTATFLVAAFGLDDINVVRWSDLNTLRYFQTVGYSNSPANAYYVLQLGAGDLPASIPTRTNSHRPLKIEDLQDAQAANVDLPPATRMRILTSRLITYSGEPASQARIYTIWSPVSSEYGYDYGVETPAEFAELRDAFAAAPYWSIAKDLDGTVLFKFEPARYPVPTP</sequence>
<feature type="transmembrane region" description="Helical" evidence="2">
    <location>
        <begin position="402"/>
        <end position="421"/>
    </location>
</feature>
<feature type="compositionally biased region" description="Low complexity" evidence="1">
    <location>
        <begin position="139"/>
        <end position="152"/>
    </location>
</feature>
<reference evidence="3 4" key="1">
    <citation type="submission" date="2010-10" db="EMBL/GenBank/DDBJ databases">
        <title>Complete sequence of Frankia sp. EuI1c.</title>
        <authorList>
            <consortium name="US DOE Joint Genome Institute"/>
            <person name="Lucas S."/>
            <person name="Copeland A."/>
            <person name="Lapidus A."/>
            <person name="Cheng J.-F."/>
            <person name="Bruce D."/>
            <person name="Goodwin L."/>
            <person name="Pitluck S."/>
            <person name="Chertkov O."/>
            <person name="Detter J.C."/>
            <person name="Han C."/>
            <person name="Tapia R."/>
            <person name="Land M."/>
            <person name="Hauser L."/>
            <person name="Jeffries C."/>
            <person name="Kyrpides N."/>
            <person name="Ivanova N."/>
            <person name="Mikhailova N."/>
            <person name="Beauchemin N."/>
            <person name="Sen A."/>
            <person name="Sur S.A."/>
            <person name="Gtari M."/>
            <person name="Wall L."/>
            <person name="Tisa L."/>
            <person name="Woyke T."/>
        </authorList>
    </citation>
    <scope>NUCLEOTIDE SEQUENCE [LARGE SCALE GENOMIC DNA]</scope>
    <source>
        <strain evidence="4">DSM 45817 / CECT 9037 / EuI1c</strain>
    </source>
</reference>
<feature type="transmembrane region" description="Helical" evidence="2">
    <location>
        <begin position="812"/>
        <end position="830"/>
    </location>
</feature>
<feature type="transmembrane region" description="Helical" evidence="2">
    <location>
        <begin position="692"/>
        <end position="722"/>
    </location>
</feature>
<dbReference type="eggNOG" id="COG1215">
    <property type="taxonomic scope" value="Bacteria"/>
</dbReference>
<evidence type="ECO:0000256" key="2">
    <source>
        <dbReference type="SAM" id="Phobius"/>
    </source>
</evidence>
<feature type="transmembrane region" description="Helical" evidence="2">
    <location>
        <begin position="643"/>
        <end position="662"/>
    </location>
</feature>
<keyword evidence="2" id="KW-1133">Transmembrane helix</keyword>
<dbReference type="KEGG" id="fri:FraEuI1c_0129"/>
<protein>
    <submittedName>
        <fullName evidence="3">Uncharacterized protein</fullName>
    </submittedName>
</protein>
<dbReference type="STRING" id="298654.FraEuI1c_0129"/>
<gene>
    <name evidence="3" type="ordered locus">FraEuI1c_0129</name>
</gene>
<feature type="transmembrane region" description="Helical" evidence="2">
    <location>
        <begin position="427"/>
        <end position="445"/>
    </location>
</feature>
<keyword evidence="2" id="KW-0812">Transmembrane</keyword>
<dbReference type="Proteomes" id="UP000002484">
    <property type="component" value="Chromosome"/>
</dbReference>
<feature type="compositionally biased region" description="Pro residues" evidence="1">
    <location>
        <begin position="216"/>
        <end position="232"/>
    </location>
</feature>
<evidence type="ECO:0000313" key="4">
    <source>
        <dbReference type="Proteomes" id="UP000002484"/>
    </source>
</evidence>
<feature type="transmembrane region" description="Helical" evidence="2">
    <location>
        <begin position="836"/>
        <end position="856"/>
    </location>
</feature>
<dbReference type="EMBL" id="CP002299">
    <property type="protein sequence ID" value="ADP78217.1"/>
    <property type="molecule type" value="Genomic_DNA"/>
</dbReference>
<feature type="transmembrane region" description="Helical" evidence="2">
    <location>
        <begin position="786"/>
        <end position="805"/>
    </location>
</feature>
<evidence type="ECO:0000313" key="3">
    <source>
        <dbReference type="EMBL" id="ADP78217.1"/>
    </source>
</evidence>
<feature type="compositionally biased region" description="Low complexity" evidence="1">
    <location>
        <begin position="100"/>
        <end position="118"/>
    </location>
</feature>
<feature type="transmembrane region" description="Helical" evidence="2">
    <location>
        <begin position="541"/>
        <end position="561"/>
    </location>
</feature>
<feature type="transmembrane region" description="Helical" evidence="2">
    <location>
        <begin position="669"/>
        <end position="686"/>
    </location>
</feature>
<feature type="transmembrane region" description="Helical" evidence="2">
    <location>
        <begin position="617"/>
        <end position="637"/>
    </location>
</feature>